<dbReference type="Proteomes" id="UP000004671">
    <property type="component" value="Chromosome"/>
</dbReference>
<dbReference type="PaxDb" id="880073-Calab_3736"/>
<evidence type="ECO:0000256" key="1">
    <source>
        <dbReference type="SAM" id="MobiDB-lite"/>
    </source>
</evidence>
<protein>
    <submittedName>
        <fullName evidence="2">Uncharacterized protein</fullName>
    </submittedName>
</protein>
<evidence type="ECO:0000313" key="3">
    <source>
        <dbReference type="Proteomes" id="UP000004671"/>
    </source>
</evidence>
<feature type="region of interest" description="Disordered" evidence="1">
    <location>
        <begin position="1"/>
        <end position="31"/>
    </location>
</feature>
<name>H1XPG2_CALAY</name>
<dbReference type="eggNOG" id="ENOG5033CJV">
    <property type="taxonomic scope" value="Bacteria"/>
</dbReference>
<sequence>MPCGRKRKRAKMATHKRKKRLRKNRHKKKIR</sequence>
<evidence type="ECO:0000313" key="2">
    <source>
        <dbReference type="EMBL" id="EHO43333.1"/>
    </source>
</evidence>
<organism evidence="2 3">
    <name type="scientific">Caldithrix abyssi DSM 13497</name>
    <dbReference type="NCBI Taxonomy" id="880073"/>
    <lineage>
        <taxon>Bacteria</taxon>
        <taxon>Pseudomonadati</taxon>
        <taxon>Calditrichota</taxon>
        <taxon>Calditrichia</taxon>
        <taxon>Calditrichales</taxon>
        <taxon>Calditrichaceae</taxon>
        <taxon>Caldithrix</taxon>
    </lineage>
</organism>
<reference evidence="2 3" key="1">
    <citation type="submission" date="2011-09" db="EMBL/GenBank/DDBJ databases">
        <title>The permanent draft genome of Caldithrix abyssi DSM 13497.</title>
        <authorList>
            <consortium name="US DOE Joint Genome Institute (JGI-PGF)"/>
            <person name="Lucas S."/>
            <person name="Han J."/>
            <person name="Lapidus A."/>
            <person name="Bruce D."/>
            <person name="Goodwin L."/>
            <person name="Pitluck S."/>
            <person name="Peters L."/>
            <person name="Kyrpides N."/>
            <person name="Mavromatis K."/>
            <person name="Ivanova N."/>
            <person name="Mikhailova N."/>
            <person name="Chertkov O."/>
            <person name="Detter J.C."/>
            <person name="Tapia R."/>
            <person name="Han C."/>
            <person name="Land M."/>
            <person name="Hauser L."/>
            <person name="Markowitz V."/>
            <person name="Cheng J.-F."/>
            <person name="Hugenholtz P."/>
            <person name="Woyke T."/>
            <person name="Wu D."/>
            <person name="Spring S."/>
            <person name="Brambilla E."/>
            <person name="Klenk H.-P."/>
            <person name="Eisen J.A."/>
        </authorList>
    </citation>
    <scope>NUCLEOTIDE SEQUENCE [LARGE SCALE GENOMIC DNA]</scope>
    <source>
        <strain evidence="2 3">DSM 13497</strain>
    </source>
</reference>
<dbReference type="HOGENOM" id="CLU_209136_0_0_0"/>
<keyword evidence="3" id="KW-1185">Reference proteome</keyword>
<gene>
    <name evidence="2" type="ORF">Calab_3736</name>
</gene>
<proteinExistence type="predicted"/>
<dbReference type="EMBL" id="CM001402">
    <property type="protein sequence ID" value="EHO43333.1"/>
    <property type="molecule type" value="Genomic_DNA"/>
</dbReference>
<accession>H1XPG2</accession>
<dbReference type="AlphaFoldDB" id="H1XPG2"/>
<dbReference type="InParanoid" id="H1XPG2"/>